<organism evidence="1">
    <name type="scientific">Brevirhabdus pacifica</name>
    <dbReference type="NCBI Taxonomy" id="1267768"/>
    <lineage>
        <taxon>Bacteria</taxon>
        <taxon>Pseudomonadati</taxon>
        <taxon>Pseudomonadota</taxon>
        <taxon>Alphaproteobacteria</taxon>
        <taxon>Rhodobacterales</taxon>
        <taxon>Paracoccaceae</taxon>
        <taxon>Brevirhabdus</taxon>
    </lineage>
</organism>
<keyword evidence="1" id="KW-0614">Plasmid</keyword>
<dbReference type="AlphaFoldDB" id="A0A1P8QYL0"/>
<dbReference type="EMBL" id="CP019136">
    <property type="protein sequence ID" value="APX91457.1"/>
    <property type="molecule type" value="Genomic_DNA"/>
</dbReference>
<sequence>KEVDRTADKIGALAKSHDGSEIAETALEEAQARFLQLREIVSAIEVMSEAAAECYEIETGHAFIPAAGSRASVRAQETGAVFEARQLLEQHDRETAEKSKVEGVPLIVSGATDWTDVDVIFNTLDKVR</sequence>
<evidence type="ECO:0000313" key="1">
    <source>
        <dbReference type="EMBL" id="APX91457.1"/>
    </source>
</evidence>
<proteinExistence type="predicted"/>
<reference evidence="1" key="1">
    <citation type="submission" date="2017-01" db="EMBL/GenBank/DDBJ databases">
        <title>Genomic analysis of Xuhuaishuia manganoxidans DY6-4.</title>
        <authorList>
            <person name="Wang X."/>
        </authorList>
    </citation>
    <scope>NUCLEOTIDE SEQUENCE</scope>
    <source>
        <strain evidence="1">DY6-4</strain>
        <plasmid evidence="1">unnamed</plasmid>
    </source>
</reference>
<name>A0A1P8QYL0_9RHOB</name>
<feature type="non-terminal residue" evidence="1">
    <location>
        <position position="1"/>
    </location>
</feature>
<protein>
    <submittedName>
        <fullName evidence="1">Uncharacterized protein</fullName>
    </submittedName>
</protein>
<geneLocation type="plasmid" evidence="1">
    <name>unnamed</name>
</geneLocation>
<accession>A0A1P8QYL0</accession>
<feature type="non-terminal residue" evidence="1">
    <location>
        <position position="128"/>
    </location>
</feature>
<gene>
    <name evidence="1" type="ORF">BV394_16300</name>
</gene>